<protein>
    <recommendedName>
        <fullName evidence="1">DUF2169 domain-containing protein</fullName>
    </recommendedName>
</protein>
<dbReference type="InterPro" id="IPR018683">
    <property type="entry name" value="DUF2169"/>
</dbReference>
<sequence length="319" mass="35621">MKLDNRTPYHARLFRGGIDDKRLFGSVAVRITYDIVGDRLRVAREQAWPVSPAPWDSPQGPLPGDELFYRGGVDLLVFGAARSARPVPRLDLDLRVGSAFRGRLAVFGDRVWKRSLRGLVPSAPEPFRVMPLTLDRSFGGSFEWDGLAVAFPDNPGGRGYYPDERAAEGQPLPNIEDPANLCARWDDRPEPVGTCCPGQGFGPRMRRSVEFDPDTGMLKVLRPTFYNAAFPQLIVPAVKPGDRVSITGVREDGPLVFHLPDNLLRVHLAFGDETAEKTPAIDQIGVEPDLLRVFVSYRYPFRYVLNPLEKRVCELVALR</sequence>
<dbReference type="AlphaFoldDB" id="A0A1I2AUZ2"/>
<gene>
    <name evidence="2" type="ORF">SAMN02745121_04391</name>
</gene>
<dbReference type="Pfam" id="PF09937">
    <property type="entry name" value="DUF2169"/>
    <property type="match status" value="1"/>
</dbReference>
<dbReference type="Proteomes" id="UP000199400">
    <property type="component" value="Unassembled WGS sequence"/>
</dbReference>
<organism evidence="2 3">
    <name type="scientific">Nannocystis exedens</name>
    <dbReference type="NCBI Taxonomy" id="54"/>
    <lineage>
        <taxon>Bacteria</taxon>
        <taxon>Pseudomonadati</taxon>
        <taxon>Myxococcota</taxon>
        <taxon>Polyangia</taxon>
        <taxon>Nannocystales</taxon>
        <taxon>Nannocystaceae</taxon>
        <taxon>Nannocystis</taxon>
    </lineage>
</organism>
<dbReference type="RefSeq" id="WP_143140738.1">
    <property type="nucleotide sequence ID" value="NZ_FOMX01000014.1"/>
</dbReference>
<dbReference type="STRING" id="54.SAMN02745121_04391"/>
<proteinExistence type="predicted"/>
<name>A0A1I2AUZ2_9BACT</name>
<evidence type="ECO:0000259" key="1">
    <source>
        <dbReference type="Pfam" id="PF09937"/>
    </source>
</evidence>
<feature type="domain" description="DUF2169" evidence="1">
    <location>
        <begin position="26"/>
        <end position="298"/>
    </location>
</feature>
<reference evidence="3" key="1">
    <citation type="submission" date="2016-10" db="EMBL/GenBank/DDBJ databases">
        <authorList>
            <person name="Varghese N."/>
            <person name="Submissions S."/>
        </authorList>
    </citation>
    <scope>NUCLEOTIDE SEQUENCE [LARGE SCALE GENOMIC DNA]</scope>
    <source>
        <strain evidence="3">ATCC 25963</strain>
    </source>
</reference>
<dbReference type="EMBL" id="FOMX01000014">
    <property type="protein sequence ID" value="SFE47722.1"/>
    <property type="molecule type" value="Genomic_DNA"/>
</dbReference>
<keyword evidence="3" id="KW-1185">Reference proteome</keyword>
<accession>A0A1I2AUZ2</accession>
<evidence type="ECO:0000313" key="2">
    <source>
        <dbReference type="EMBL" id="SFE47722.1"/>
    </source>
</evidence>
<evidence type="ECO:0000313" key="3">
    <source>
        <dbReference type="Proteomes" id="UP000199400"/>
    </source>
</evidence>